<evidence type="ECO:0000259" key="5">
    <source>
        <dbReference type="PROSITE" id="PS50835"/>
    </source>
</evidence>
<keyword evidence="1" id="KW-1015">Disulfide bond</keyword>
<evidence type="ECO:0000313" key="7">
    <source>
        <dbReference type="Proteomes" id="UP000265020"/>
    </source>
</evidence>
<feature type="domain" description="Ig-like" evidence="5">
    <location>
        <begin position="1"/>
        <end position="89"/>
    </location>
</feature>
<dbReference type="PANTHER" id="PTHR11890:SF10">
    <property type="entry name" value="X-LINKED INTERLEUKIN-1 RECEPTOR ACCESSORY PROTEIN-LIKE 2"/>
    <property type="match status" value="1"/>
</dbReference>
<dbReference type="AlphaFoldDB" id="A0A3Q2E5Y9"/>
<keyword evidence="3" id="KW-0393">Immunoglobulin domain</keyword>
<feature type="transmembrane region" description="Helical" evidence="4">
    <location>
        <begin position="294"/>
        <end position="312"/>
    </location>
</feature>
<evidence type="ECO:0000256" key="4">
    <source>
        <dbReference type="SAM" id="Phobius"/>
    </source>
</evidence>
<dbReference type="SMART" id="SM00409">
    <property type="entry name" value="IG"/>
    <property type="match status" value="2"/>
</dbReference>
<dbReference type="SUPFAM" id="SSF52200">
    <property type="entry name" value="Toll/Interleukin receptor TIR domain"/>
    <property type="match status" value="1"/>
</dbReference>
<keyword evidence="4" id="KW-1133">Transmembrane helix</keyword>
<feature type="domain" description="Ig-like" evidence="5">
    <location>
        <begin position="181"/>
        <end position="285"/>
    </location>
</feature>
<dbReference type="OMA" id="GYKHKMP"/>
<dbReference type="PANTHER" id="PTHR11890">
    <property type="entry name" value="INTERLEUKIN-1 RECEPTOR FAMILY MEMBER"/>
    <property type="match status" value="1"/>
</dbReference>
<evidence type="ECO:0000313" key="6">
    <source>
        <dbReference type="Ensembl" id="ENSCVAP00000027572.1"/>
    </source>
</evidence>
<reference evidence="6" key="2">
    <citation type="submission" date="2025-09" db="UniProtKB">
        <authorList>
            <consortium name="Ensembl"/>
        </authorList>
    </citation>
    <scope>IDENTIFICATION</scope>
</reference>
<sequence>MAGEPVRVKCALFYSYIRTNYTMATNAKLRLIWYKNKGDAEEPIIFSGHRLSKEDDSIWFRSAELEDNGFYTCVLRNSTYCMKVSMSMTVEESDEGKCFSSKIRHLEMAEVTHSKMITCPDIEDYLAPYKQPQMTWYKVRHNDRMAWHIYPETASLILVLFLSSVRNVSEWNGGALLLLTPHIFGFPSFVLYVAGMPLSLDCKAFFGYSGENKKPIINWMKGEKYVEELPGHIKESEVLILREHLGEKVVQLSLTFDAVEEADLANYTCYVENNIGRRSGSAILQKKDMYRLELAGGLGVILLLLGILTALYKCYNLEIMLCYRRHFGSDETEDDNKEYDAYLSYTKVELDSLGRTSSDEETFALEILPDVLEKHYGYKLFIPDRDLIPSSSKYPPIYQPPPPFLLHTNTHPLSLYRSLQSPIPRIHQSVRINQNVCRPSSWHTCCQTNVSLSALRCASPSFPGGSTFYRQIAFEMSGKTFLLCLQVMDSGEQGLFGDLQTTVSTIAMTTTSASLAPPNENRHAQMRHFCRSYEFQLPPQPSSMSPPLPPPSTVQFSTLGPGGRHVYCNIPMTLLNGTLGKKPDLHLNSTFVPLTSRELSSDIW</sequence>
<proteinExistence type="predicted"/>
<dbReference type="InterPro" id="IPR003599">
    <property type="entry name" value="Ig_sub"/>
</dbReference>
<dbReference type="Gene3D" id="3.40.50.10140">
    <property type="entry name" value="Toll/interleukin-1 receptor homology (TIR) domain"/>
    <property type="match status" value="1"/>
</dbReference>
<dbReference type="InterPro" id="IPR015621">
    <property type="entry name" value="IL-1_rcpt_fam"/>
</dbReference>
<feature type="transmembrane region" description="Helical" evidence="4">
    <location>
        <begin position="147"/>
        <end position="165"/>
    </location>
</feature>
<keyword evidence="7" id="KW-1185">Reference proteome</keyword>
<keyword evidence="4" id="KW-0812">Transmembrane</keyword>
<dbReference type="GO" id="GO:0016020">
    <property type="term" value="C:membrane"/>
    <property type="evidence" value="ECO:0007669"/>
    <property type="project" value="UniProtKB-SubCell"/>
</dbReference>
<dbReference type="Proteomes" id="UP000265020">
    <property type="component" value="Unassembled WGS sequence"/>
</dbReference>
<keyword evidence="4" id="KW-0472">Membrane</keyword>
<evidence type="ECO:0000256" key="2">
    <source>
        <dbReference type="ARBA" id="ARBA00023180"/>
    </source>
</evidence>
<keyword evidence="2" id="KW-0325">Glycoprotein</keyword>
<protein>
    <submittedName>
        <fullName evidence="6">Interleukin 1 receptor accessory protein-like 2</fullName>
    </submittedName>
</protein>
<dbReference type="InterPro" id="IPR035897">
    <property type="entry name" value="Toll_tir_struct_dom_sf"/>
</dbReference>
<reference evidence="6" key="1">
    <citation type="submission" date="2025-08" db="UniProtKB">
        <authorList>
            <consortium name="Ensembl"/>
        </authorList>
    </citation>
    <scope>IDENTIFICATION</scope>
</reference>
<dbReference type="Ensembl" id="ENSCVAT00000018745.1">
    <property type="protein sequence ID" value="ENSCVAP00000027572.1"/>
    <property type="gene ID" value="ENSCVAG00000014019.1"/>
</dbReference>
<dbReference type="InterPro" id="IPR013783">
    <property type="entry name" value="Ig-like_fold"/>
</dbReference>
<dbReference type="SUPFAM" id="SSF48726">
    <property type="entry name" value="Immunoglobulin"/>
    <property type="match status" value="2"/>
</dbReference>
<dbReference type="PROSITE" id="PS50835">
    <property type="entry name" value="IG_LIKE"/>
    <property type="match status" value="2"/>
</dbReference>
<dbReference type="GeneTree" id="ENSGT01150000286976"/>
<dbReference type="InterPro" id="IPR007110">
    <property type="entry name" value="Ig-like_dom"/>
</dbReference>
<dbReference type="Gene3D" id="2.60.40.10">
    <property type="entry name" value="Immunoglobulins"/>
    <property type="match status" value="3"/>
</dbReference>
<feature type="transmembrane region" description="Helical" evidence="4">
    <location>
        <begin position="171"/>
        <end position="194"/>
    </location>
</feature>
<dbReference type="InterPro" id="IPR036179">
    <property type="entry name" value="Ig-like_dom_sf"/>
</dbReference>
<dbReference type="PRINTS" id="PR01537">
    <property type="entry name" value="INTRLKN1R1F"/>
</dbReference>
<dbReference type="STRING" id="28743.ENSCVAP00000027572"/>
<organism evidence="6 7">
    <name type="scientific">Cyprinodon variegatus</name>
    <name type="common">Sheepshead minnow</name>
    <dbReference type="NCBI Taxonomy" id="28743"/>
    <lineage>
        <taxon>Eukaryota</taxon>
        <taxon>Metazoa</taxon>
        <taxon>Chordata</taxon>
        <taxon>Craniata</taxon>
        <taxon>Vertebrata</taxon>
        <taxon>Euteleostomi</taxon>
        <taxon>Actinopterygii</taxon>
        <taxon>Neopterygii</taxon>
        <taxon>Teleostei</taxon>
        <taxon>Neoteleostei</taxon>
        <taxon>Acanthomorphata</taxon>
        <taxon>Ovalentaria</taxon>
        <taxon>Atherinomorphae</taxon>
        <taxon>Cyprinodontiformes</taxon>
        <taxon>Cyprinodontidae</taxon>
        <taxon>Cyprinodon</taxon>
    </lineage>
</organism>
<accession>A0A3Q2E5Y9</accession>
<evidence type="ECO:0000256" key="3">
    <source>
        <dbReference type="ARBA" id="ARBA00023319"/>
    </source>
</evidence>
<evidence type="ECO:0000256" key="1">
    <source>
        <dbReference type="ARBA" id="ARBA00023157"/>
    </source>
</evidence>
<name>A0A3Q2E5Y9_CYPVA</name>